<proteinExistence type="predicted"/>
<dbReference type="GeneID" id="68120428"/>
<dbReference type="VEuPathDB" id="AmoebaDB:NF0027960"/>
<reference evidence="2 3" key="1">
    <citation type="journal article" date="2019" name="Sci. Rep.">
        <title>Nanopore sequencing improves the draft genome of the human pathogenic amoeba Naegleria fowleri.</title>
        <authorList>
            <person name="Liechti N."/>
            <person name="Schurch N."/>
            <person name="Bruggmann R."/>
            <person name="Wittwer M."/>
        </authorList>
    </citation>
    <scope>NUCLEOTIDE SEQUENCE [LARGE SCALE GENOMIC DNA]</scope>
    <source>
        <strain evidence="2 3">ATCC 30894</strain>
    </source>
</reference>
<keyword evidence="3" id="KW-1185">Reference proteome</keyword>
<evidence type="ECO:0000313" key="3">
    <source>
        <dbReference type="Proteomes" id="UP000444721"/>
    </source>
</evidence>
<protein>
    <submittedName>
        <fullName evidence="2">Uncharacterized protein</fullName>
    </submittedName>
</protein>
<feature type="transmembrane region" description="Helical" evidence="1">
    <location>
        <begin position="32"/>
        <end position="53"/>
    </location>
</feature>
<dbReference type="VEuPathDB" id="AmoebaDB:FDP41_013213"/>
<dbReference type="Proteomes" id="UP000444721">
    <property type="component" value="Unassembled WGS sequence"/>
</dbReference>
<dbReference type="VEuPathDB" id="AmoebaDB:NfTy_036240"/>
<dbReference type="EMBL" id="VFQX01000017">
    <property type="protein sequence ID" value="KAF0980730.1"/>
    <property type="molecule type" value="Genomic_DNA"/>
</dbReference>
<dbReference type="AlphaFoldDB" id="A0A6A5C4E5"/>
<dbReference type="RefSeq" id="XP_044565443.1">
    <property type="nucleotide sequence ID" value="XM_044703819.1"/>
</dbReference>
<comment type="caution">
    <text evidence="2">The sequence shown here is derived from an EMBL/GenBank/DDBJ whole genome shotgun (WGS) entry which is preliminary data.</text>
</comment>
<name>A0A6A5C4E5_NAEFO</name>
<evidence type="ECO:0000313" key="2">
    <source>
        <dbReference type="EMBL" id="KAF0980730.1"/>
    </source>
</evidence>
<keyword evidence="1" id="KW-0472">Membrane</keyword>
<gene>
    <name evidence="2" type="ORF">FDP41_013213</name>
</gene>
<keyword evidence="1" id="KW-0812">Transmembrane</keyword>
<accession>A0A6A5C4E5</accession>
<organism evidence="2 3">
    <name type="scientific">Naegleria fowleri</name>
    <name type="common">Brain eating amoeba</name>
    <dbReference type="NCBI Taxonomy" id="5763"/>
    <lineage>
        <taxon>Eukaryota</taxon>
        <taxon>Discoba</taxon>
        <taxon>Heterolobosea</taxon>
        <taxon>Tetramitia</taxon>
        <taxon>Eutetramitia</taxon>
        <taxon>Vahlkampfiidae</taxon>
        <taxon>Naegleria</taxon>
    </lineage>
</organism>
<keyword evidence="1" id="KW-1133">Transmembrane helix</keyword>
<evidence type="ECO:0000256" key="1">
    <source>
        <dbReference type="SAM" id="Phobius"/>
    </source>
</evidence>
<sequence>MFSSPRRPKPSGRNLNHNTTTTGWSRWLSSEAFFLILGSIAYWIFSVFFSNMYHNNNVSSSSQQLQQQPDSFLQFLKQFAQKGGIRNMFPGDDSRDSSIQFELISQVHCTTSVGKPISITVRNTPTDRRRMRMFGGF</sequence>